<protein>
    <submittedName>
        <fullName evidence="2">Uncharacterized protein</fullName>
    </submittedName>
</protein>
<evidence type="ECO:0000313" key="2">
    <source>
        <dbReference type="EMBL" id="KAA8522234.1"/>
    </source>
</evidence>
<name>A0A5J4ZWG8_9ASTE</name>
<evidence type="ECO:0000256" key="1">
    <source>
        <dbReference type="SAM" id="MobiDB-lite"/>
    </source>
</evidence>
<feature type="region of interest" description="Disordered" evidence="1">
    <location>
        <begin position="1"/>
        <end position="33"/>
    </location>
</feature>
<dbReference type="PANTHER" id="PTHR33528:SF14">
    <property type="entry name" value="SOLUTE CARRIER FAMILY 35 MEMBER A4"/>
    <property type="match status" value="1"/>
</dbReference>
<reference evidence="2 3" key="1">
    <citation type="submission" date="2019-09" db="EMBL/GenBank/DDBJ databases">
        <title>A chromosome-level genome assembly of the Chinese tupelo Nyssa sinensis.</title>
        <authorList>
            <person name="Yang X."/>
            <person name="Kang M."/>
            <person name="Yang Y."/>
            <person name="Xiong H."/>
            <person name="Wang M."/>
            <person name="Zhang Z."/>
            <person name="Wang Z."/>
            <person name="Wu H."/>
            <person name="Ma T."/>
            <person name="Liu J."/>
            <person name="Xi Z."/>
        </authorList>
    </citation>
    <scope>NUCLEOTIDE SEQUENCE [LARGE SCALE GENOMIC DNA]</scope>
    <source>
        <strain evidence="2">J267</strain>
        <tissue evidence="2">Leaf</tissue>
    </source>
</reference>
<dbReference type="EMBL" id="CM018048">
    <property type="protein sequence ID" value="KAA8522234.1"/>
    <property type="molecule type" value="Genomic_DNA"/>
</dbReference>
<keyword evidence="3" id="KW-1185">Reference proteome</keyword>
<accession>A0A5J4ZWG8</accession>
<evidence type="ECO:0000313" key="3">
    <source>
        <dbReference type="Proteomes" id="UP000325577"/>
    </source>
</evidence>
<dbReference type="OrthoDB" id="2012160at2759"/>
<dbReference type="InterPro" id="IPR027854">
    <property type="entry name" value="STMP1"/>
</dbReference>
<dbReference type="Pfam" id="PF15054">
    <property type="entry name" value="DUF4535"/>
    <property type="match status" value="1"/>
</dbReference>
<sequence length="167" mass="18404">MTRTKLLGTDGSGGGGTIAGAGRGSGRRRRRRCCSDSTTMVNMVMAATDDEGGLHVIAGIAATEGSRLLLHHSCRRGQNVRTASIELTEKPIRRTSNYIQYKNSIYIRSSMGLIKSSFTFVTGTLFGIYVAQNYNVPHIKKLLNTGILIAKHIEENYRKPKKRDEDD</sequence>
<dbReference type="AlphaFoldDB" id="A0A5J4ZWG8"/>
<organism evidence="2 3">
    <name type="scientific">Nyssa sinensis</name>
    <dbReference type="NCBI Taxonomy" id="561372"/>
    <lineage>
        <taxon>Eukaryota</taxon>
        <taxon>Viridiplantae</taxon>
        <taxon>Streptophyta</taxon>
        <taxon>Embryophyta</taxon>
        <taxon>Tracheophyta</taxon>
        <taxon>Spermatophyta</taxon>
        <taxon>Magnoliopsida</taxon>
        <taxon>eudicotyledons</taxon>
        <taxon>Gunneridae</taxon>
        <taxon>Pentapetalae</taxon>
        <taxon>asterids</taxon>
        <taxon>Cornales</taxon>
        <taxon>Nyssaceae</taxon>
        <taxon>Nyssa</taxon>
    </lineage>
</organism>
<gene>
    <name evidence="2" type="ORF">F0562_012907</name>
</gene>
<proteinExistence type="predicted"/>
<feature type="compositionally biased region" description="Gly residues" evidence="1">
    <location>
        <begin position="10"/>
        <end position="24"/>
    </location>
</feature>
<dbReference type="PANTHER" id="PTHR33528">
    <property type="entry name" value="OS07G0239500 PROTEIN"/>
    <property type="match status" value="1"/>
</dbReference>
<dbReference type="Proteomes" id="UP000325577">
    <property type="component" value="Linkage Group LG5"/>
</dbReference>